<dbReference type="InParanoid" id="A0A6P8HIB4"/>
<reference evidence="6" key="1">
    <citation type="submission" date="2025-08" db="UniProtKB">
        <authorList>
            <consortium name="RefSeq"/>
        </authorList>
    </citation>
    <scope>IDENTIFICATION</scope>
</reference>
<dbReference type="RefSeq" id="XP_031552372.1">
    <property type="nucleotide sequence ID" value="XM_031696512.1"/>
</dbReference>
<keyword evidence="5" id="KW-1185">Reference proteome</keyword>
<comment type="similarity">
    <text evidence="1">Belongs to the patched family.</text>
</comment>
<feature type="compositionally biased region" description="Basic and acidic residues" evidence="2">
    <location>
        <begin position="1"/>
        <end position="10"/>
    </location>
</feature>
<feature type="transmembrane region" description="Helical" evidence="3">
    <location>
        <begin position="509"/>
        <end position="529"/>
    </location>
</feature>
<accession>A0A6P8HIB4</accession>
<feature type="region of interest" description="Disordered" evidence="2">
    <location>
        <begin position="1"/>
        <end position="32"/>
    </location>
</feature>
<evidence type="ECO:0000313" key="6">
    <source>
        <dbReference type="RefSeq" id="XP_031552372.1"/>
    </source>
</evidence>
<feature type="transmembrane region" description="Helical" evidence="3">
    <location>
        <begin position="731"/>
        <end position="755"/>
    </location>
</feature>
<dbReference type="Proteomes" id="UP000515163">
    <property type="component" value="Unplaced"/>
</dbReference>
<evidence type="ECO:0000256" key="3">
    <source>
        <dbReference type="SAM" id="Phobius"/>
    </source>
</evidence>
<gene>
    <name evidence="6" type="primary">LOC116289563</name>
</gene>
<feature type="domain" description="SSD" evidence="4">
    <location>
        <begin position="749"/>
        <end position="858"/>
    </location>
</feature>
<keyword evidence="3" id="KW-0812">Transmembrane</keyword>
<proteinExistence type="inferred from homology"/>
<feature type="transmembrane region" description="Helical" evidence="3">
    <location>
        <begin position="330"/>
        <end position="354"/>
    </location>
</feature>
<sequence>MSQTRREATSKADNSSVHQKQSEEPKSHQHGSTPCRFYWLALCRCFHQKVEKMFAASSGTIASHPKIILLLCLTIVGCFSIGFAWLNFEKRSSKIFVPQASQGMKDLKKAEQHFRLNLRQEIIILVPKSNEKLLSVECLKDALAIHQKIVNLNQYSKICATLSGIEGSSSDECMFINPLEIFKFQEKNLVNISSQLGVASLCPSPALMSNGRPSCQNMKRMFGNDKKNIGNISDVQAMRLVYYLREADSDEDYDKVIAWEQAFLDMLSSLKNNMTCAEILYEAERSLDDAIDDSSSSDIRYFALTFTIMINFANIMLGKMCRNPLTGHSLLGMGGVICVALGIAAGFGFSMIIQTPFVKIVGVLPFLVVGVAIDDLFIIIDELDKQSRDLSVKETVVLVMSNTGATITMTTITDLVAFAVSASSQFPSIQYFCTYAAFTITFSYLLIVTAFVALLTFDVKRIKANRRNCLPVCFAPPPKEGKPPWDEPRQATSSKLMERWGTFLMKSHIKIIVILISLGLLGAGIYGTVNIGESFNRSLLVRDNTQYKAYLQARDRFFERPIEVSAVVDEHLNYATKTSQEALQKLDGIIIQNKHYKNQISSWIDEFISFCQRRNLTTEGSDFIPNLKTFLATPFYSHFTQDVKLSDDKQSVVASRILGYIQDSHSSVFQRDAMLTLRKDLSTKSSLRAYPIAKPFIYLEQYAIIFTETVRNLAVSSLAILLITSPFLVDLIVTFLVFLGFVALIFELFGLMFIWGVSLNSISMINLVMAIGFSVDYSAHIALSFLKSDEATPEKRVVHALESVGASVTLGGISTLLGILLTALSDSEIFRIFFKMFFGMVLLGLLHGLCFLPVYLSVIGKWSKHVSMALVNESRVQNGNELVDEVHANADALNELDAKACGSQQGMFPAIKTKDSAVLEGQKTQNTNKAENNFDTYPQTHQQASNITTKL</sequence>
<keyword evidence="3" id="KW-1133">Transmembrane helix</keyword>
<evidence type="ECO:0000313" key="5">
    <source>
        <dbReference type="Proteomes" id="UP000515163"/>
    </source>
</evidence>
<feature type="transmembrane region" description="Helical" evidence="3">
    <location>
        <begin position="767"/>
        <end position="786"/>
    </location>
</feature>
<dbReference type="Pfam" id="PF12349">
    <property type="entry name" value="Sterol-sensing"/>
    <property type="match status" value="1"/>
</dbReference>
<protein>
    <submittedName>
        <fullName evidence="6">Patched domain-containing protein 3-like</fullName>
    </submittedName>
</protein>
<keyword evidence="3" id="KW-0472">Membrane</keyword>
<feature type="transmembrane region" description="Helical" evidence="3">
    <location>
        <begin position="67"/>
        <end position="88"/>
    </location>
</feature>
<dbReference type="InterPro" id="IPR051697">
    <property type="entry name" value="Patched_domain-protein"/>
</dbReference>
<dbReference type="KEGG" id="aten:116289563"/>
<feature type="transmembrane region" description="Helical" evidence="3">
    <location>
        <begin position="395"/>
        <end position="422"/>
    </location>
</feature>
<dbReference type="OrthoDB" id="6510177at2759"/>
<dbReference type="PROSITE" id="PS50156">
    <property type="entry name" value="SSD"/>
    <property type="match status" value="2"/>
</dbReference>
<evidence type="ECO:0000259" key="4">
    <source>
        <dbReference type="PROSITE" id="PS50156"/>
    </source>
</evidence>
<feature type="domain" description="SSD" evidence="4">
    <location>
        <begin position="298"/>
        <end position="457"/>
    </location>
</feature>
<name>A0A6P8HIB4_ACTTE</name>
<dbReference type="GeneID" id="116289563"/>
<dbReference type="PANTHER" id="PTHR10796:SF92">
    <property type="entry name" value="PATCHED-RELATED, ISOFORM A"/>
    <property type="match status" value="1"/>
</dbReference>
<evidence type="ECO:0000256" key="1">
    <source>
        <dbReference type="ARBA" id="ARBA00005585"/>
    </source>
</evidence>
<dbReference type="GO" id="GO:0016020">
    <property type="term" value="C:membrane"/>
    <property type="evidence" value="ECO:0007669"/>
    <property type="project" value="TreeGrafter"/>
</dbReference>
<dbReference type="PANTHER" id="PTHR10796">
    <property type="entry name" value="PATCHED-RELATED"/>
    <property type="match status" value="1"/>
</dbReference>
<organism evidence="5 6">
    <name type="scientific">Actinia tenebrosa</name>
    <name type="common">Australian red waratah sea anemone</name>
    <dbReference type="NCBI Taxonomy" id="6105"/>
    <lineage>
        <taxon>Eukaryota</taxon>
        <taxon>Metazoa</taxon>
        <taxon>Cnidaria</taxon>
        <taxon>Anthozoa</taxon>
        <taxon>Hexacorallia</taxon>
        <taxon>Actiniaria</taxon>
        <taxon>Actiniidae</taxon>
        <taxon>Actinia</taxon>
    </lineage>
</organism>
<evidence type="ECO:0000256" key="2">
    <source>
        <dbReference type="SAM" id="MobiDB-lite"/>
    </source>
</evidence>
<feature type="transmembrane region" description="Helical" evidence="3">
    <location>
        <begin position="836"/>
        <end position="856"/>
    </location>
</feature>
<dbReference type="Gene3D" id="1.20.1640.10">
    <property type="entry name" value="Multidrug efflux transporter AcrB transmembrane domain"/>
    <property type="match status" value="2"/>
</dbReference>
<dbReference type="InterPro" id="IPR053958">
    <property type="entry name" value="HMGCR/SNAP/NPC1-like_SSD"/>
</dbReference>
<dbReference type="SUPFAM" id="SSF82866">
    <property type="entry name" value="Multidrug efflux transporter AcrB transmembrane domain"/>
    <property type="match status" value="2"/>
</dbReference>
<feature type="transmembrane region" description="Helical" evidence="3">
    <location>
        <begin position="806"/>
        <end position="824"/>
    </location>
</feature>
<dbReference type="InterPro" id="IPR000731">
    <property type="entry name" value="SSD"/>
</dbReference>
<feature type="transmembrane region" description="Helical" evidence="3">
    <location>
        <begin position="299"/>
        <end position="318"/>
    </location>
</feature>
<feature type="transmembrane region" description="Helical" evidence="3">
    <location>
        <begin position="434"/>
        <end position="457"/>
    </location>
</feature>
<dbReference type="AlphaFoldDB" id="A0A6P8HIB4"/>
<feature type="transmembrane region" description="Helical" evidence="3">
    <location>
        <begin position="360"/>
        <end position="383"/>
    </location>
</feature>